<evidence type="ECO:0000313" key="1">
    <source>
        <dbReference type="EMBL" id="MET3752428.1"/>
    </source>
</evidence>
<dbReference type="EMBL" id="JBEPMJ010000052">
    <property type="protein sequence ID" value="MET3752428.1"/>
    <property type="molecule type" value="Genomic_DNA"/>
</dbReference>
<keyword evidence="2" id="KW-1185">Reference proteome</keyword>
<sequence length="79" mass="8797">MLSLKQRDIKKIIKNGAKAGGRSVADVRADIQATIDDEMNSTDPEVQANFKKLFGNKCPTPEEYIYKVTNLGGNFHGWI</sequence>
<proteinExistence type="predicted"/>
<comment type="caution">
    <text evidence="1">The sequence shown here is derived from an EMBL/GenBank/DDBJ whole genome shotgun (WGS) entry which is preliminary data.</text>
</comment>
<protein>
    <submittedName>
        <fullName evidence="1">Uncharacterized protein</fullName>
    </submittedName>
</protein>
<dbReference type="Proteomes" id="UP001549106">
    <property type="component" value="Unassembled WGS sequence"/>
</dbReference>
<accession>A0ABV2MAL3</accession>
<reference evidence="1 2" key="1">
    <citation type="submission" date="2024-06" db="EMBL/GenBank/DDBJ databases">
        <title>Genomic Encyclopedia of Type Strains, Phase IV (KMG-IV): sequencing the most valuable type-strain genomes for metagenomic binning, comparative biology and taxonomic classification.</title>
        <authorList>
            <person name="Goeker M."/>
        </authorList>
    </citation>
    <scope>NUCLEOTIDE SEQUENCE [LARGE SCALE GENOMIC DNA]</scope>
    <source>
        <strain evidence="1 2">DSM 29492</strain>
    </source>
</reference>
<name>A0ABV2MAL3_9FIRM</name>
<evidence type="ECO:0000313" key="2">
    <source>
        <dbReference type="Proteomes" id="UP001549106"/>
    </source>
</evidence>
<gene>
    <name evidence="1" type="ORF">ABID24_003702</name>
</gene>
<organism evidence="1 2">
    <name type="scientific">Blautia caecimuris</name>
    <dbReference type="NCBI Taxonomy" id="1796615"/>
    <lineage>
        <taxon>Bacteria</taxon>
        <taxon>Bacillati</taxon>
        <taxon>Bacillota</taxon>
        <taxon>Clostridia</taxon>
        <taxon>Lachnospirales</taxon>
        <taxon>Lachnospiraceae</taxon>
        <taxon>Blautia</taxon>
    </lineage>
</organism>
<dbReference type="RefSeq" id="WP_257465719.1">
    <property type="nucleotide sequence ID" value="NZ_BAABXP010000003.1"/>
</dbReference>